<dbReference type="SUPFAM" id="SSF46785">
    <property type="entry name" value="Winged helix' DNA-binding domain"/>
    <property type="match status" value="1"/>
</dbReference>
<feature type="domain" description="Transcription regulator PadR N-terminal" evidence="1">
    <location>
        <begin position="24"/>
        <end position="84"/>
    </location>
</feature>
<keyword evidence="3" id="KW-1185">Reference proteome</keyword>
<dbReference type="InterPro" id="IPR005149">
    <property type="entry name" value="Tscrpt_reg_PadR_N"/>
</dbReference>
<evidence type="ECO:0000313" key="3">
    <source>
        <dbReference type="Proteomes" id="UP001500064"/>
    </source>
</evidence>
<dbReference type="Pfam" id="PF03551">
    <property type="entry name" value="PadR"/>
    <property type="match status" value="1"/>
</dbReference>
<evidence type="ECO:0000259" key="1">
    <source>
        <dbReference type="Pfam" id="PF03551"/>
    </source>
</evidence>
<proteinExistence type="predicted"/>
<dbReference type="Gene3D" id="1.10.10.10">
    <property type="entry name" value="Winged helix-like DNA-binding domain superfamily/Winged helix DNA-binding domain"/>
    <property type="match status" value="1"/>
</dbReference>
<accession>A0ABN2HV32</accession>
<dbReference type="InterPro" id="IPR036388">
    <property type="entry name" value="WH-like_DNA-bd_sf"/>
</dbReference>
<dbReference type="EMBL" id="BAAAMU010000197">
    <property type="protein sequence ID" value="GAA1694046.1"/>
    <property type="molecule type" value="Genomic_DNA"/>
</dbReference>
<protein>
    <recommendedName>
        <fullName evidence="1">Transcription regulator PadR N-terminal domain-containing protein</fullName>
    </recommendedName>
</protein>
<reference evidence="2 3" key="1">
    <citation type="journal article" date="2019" name="Int. J. Syst. Evol. Microbiol.">
        <title>The Global Catalogue of Microorganisms (GCM) 10K type strain sequencing project: providing services to taxonomists for standard genome sequencing and annotation.</title>
        <authorList>
            <consortium name="The Broad Institute Genomics Platform"/>
            <consortium name="The Broad Institute Genome Sequencing Center for Infectious Disease"/>
            <person name="Wu L."/>
            <person name="Ma J."/>
        </authorList>
    </citation>
    <scope>NUCLEOTIDE SEQUENCE [LARGE SCALE GENOMIC DNA]</scope>
    <source>
        <strain evidence="2 3">JCM 13929</strain>
    </source>
</reference>
<dbReference type="RefSeq" id="WP_346115054.1">
    <property type="nucleotide sequence ID" value="NZ_BAAAMU010000197.1"/>
</dbReference>
<comment type="caution">
    <text evidence="2">The sequence shown here is derived from an EMBL/GenBank/DDBJ whole genome shotgun (WGS) entry which is preliminary data.</text>
</comment>
<dbReference type="InterPro" id="IPR036390">
    <property type="entry name" value="WH_DNA-bd_sf"/>
</dbReference>
<gene>
    <name evidence="2" type="ORF">GCM10009733_107320</name>
</gene>
<organism evidence="2 3">
    <name type="scientific">Nonomuraea maheshkhaliensis</name>
    <dbReference type="NCBI Taxonomy" id="419590"/>
    <lineage>
        <taxon>Bacteria</taxon>
        <taxon>Bacillati</taxon>
        <taxon>Actinomycetota</taxon>
        <taxon>Actinomycetes</taxon>
        <taxon>Streptosporangiales</taxon>
        <taxon>Streptosporangiaceae</taxon>
        <taxon>Nonomuraea</taxon>
    </lineage>
</organism>
<sequence>MGKFPRMTLPTQLVLRALLNEPAREMYGLEICAAAGLQPGTIHPILARFEDIGWLESCFEDVDPREVGRPRRRYYRLTSNGVEQARLAVAQARSKVPQTGSFGQPQHVGELT</sequence>
<dbReference type="Proteomes" id="UP001500064">
    <property type="component" value="Unassembled WGS sequence"/>
</dbReference>
<name>A0ABN2HV32_9ACTN</name>
<evidence type="ECO:0000313" key="2">
    <source>
        <dbReference type="EMBL" id="GAA1694046.1"/>
    </source>
</evidence>